<dbReference type="Proteomes" id="UP000053927">
    <property type="component" value="Unassembled WGS sequence"/>
</dbReference>
<proteinExistence type="predicted"/>
<feature type="compositionally biased region" description="Low complexity" evidence="1">
    <location>
        <begin position="32"/>
        <end position="49"/>
    </location>
</feature>
<reference evidence="3" key="1">
    <citation type="journal article" date="2012" name="Science">
        <title>The Paleozoic origin of enzymatic lignin decomposition reconstructed from 31 fungal genomes.</title>
        <authorList>
            <person name="Floudas D."/>
            <person name="Binder M."/>
            <person name="Riley R."/>
            <person name="Barry K."/>
            <person name="Blanchette R.A."/>
            <person name="Henrissat B."/>
            <person name="Martinez A.T."/>
            <person name="Otillar R."/>
            <person name="Spatafora J.W."/>
            <person name="Yadav J.S."/>
            <person name="Aerts A."/>
            <person name="Benoit I."/>
            <person name="Boyd A."/>
            <person name="Carlson A."/>
            <person name="Copeland A."/>
            <person name="Coutinho P.M."/>
            <person name="de Vries R.P."/>
            <person name="Ferreira P."/>
            <person name="Findley K."/>
            <person name="Foster B."/>
            <person name="Gaskell J."/>
            <person name="Glotzer D."/>
            <person name="Gorecki P."/>
            <person name="Heitman J."/>
            <person name="Hesse C."/>
            <person name="Hori C."/>
            <person name="Igarashi K."/>
            <person name="Jurgens J.A."/>
            <person name="Kallen N."/>
            <person name="Kersten P."/>
            <person name="Kohler A."/>
            <person name="Kuees U."/>
            <person name="Kumar T.K.A."/>
            <person name="Kuo A."/>
            <person name="LaButti K."/>
            <person name="Larrondo L.F."/>
            <person name="Lindquist E."/>
            <person name="Ling A."/>
            <person name="Lombard V."/>
            <person name="Lucas S."/>
            <person name="Lundell T."/>
            <person name="Martin R."/>
            <person name="McLaughlin D.J."/>
            <person name="Morgenstern I."/>
            <person name="Morin E."/>
            <person name="Murat C."/>
            <person name="Nagy L.G."/>
            <person name="Nolan M."/>
            <person name="Ohm R.A."/>
            <person name="Patyshakuliyeva A."/>
            <person name="Rokas A."/>
            <person name="Ruiz-Duenas F.J."/>
            <person name="Sabat G."/>
            <person name="Salamov A."/>
            <person name="Samejima M."/>
            <person name="Schmutz J."/>
            <person name="Slot J.C."/>
            <person name="St John F."/>
            <person name="Stenlid J."/>
            <person name="Sun H."/>
            <person name="Sun S."/>
            <person name="Syed K."/>
            <person name="Tsang A."/>
            <person name="Wiebenga A."/>
            <person name="Young D."/>
            <person name="Pisabarro A."/>
            <person name="Eastwood D.C."/>
            <person name="Martin F."/>
            <person name="Cullen D."/>
            <person name="Grigoriev I.V."/>
            <person name="Hibbett D.S."/>
        </authorList>
    </citation>
    <scope>NUCLEOTIDE SEQUENCE [LARGE SCALE GENOMIC DNA]</scope>
    <source>
        <strain evidence="3">FP-91666</strain>
    </source>
</reference>
<protein>
    <submittedName>
        <fullName evidence="2">Uncharacterized protein</fullName>
    </submittedName>
</protein>
<organism evidence="2 3">
    <name type="scientific">Stereum hirsutum (strain FP-91666)</name>
    <name type="common">White-rot fungus</name>
    <dbReference type="NCBI Taxonomy" id="721885"/>
    <lineage>
        <taxon>Eukaryota</taxon>
        <taxon>Fungi</taxon>
        <taxon>Dikarya</taxon>
        <taxon>Basidiomycota</taxon>
        <taxon>Agaricomycotina</taxon>
        <taxon>Agaricomycetes</taxon>
        <taxon>Russulales</taxon>
        <taxon>Stereaceae</taxon>
        <taxon>Stereum</taxon>
    </lineage>
</organism>
<keyword evidence="3" id="KW-1185">Reference proteome</keyword>
<evidence type="ECO:0000313" key="3">
    <source>
        <dbReference type="Proteomes" id="UP000053927"/>
    </source>
</evidence>
<evidence type="ECO:0000256" key="1">
    <source>
        <dbReference type="SAM" id="MobiDB-lite"/>
    </source>
</evidence>
<feature type="region of interest" description="Disordered" evidence="1">
    <location>
        <begin position="19"/>
        <end position="53"/>
    </location>
</feature>
<evidence type="ECO:0000313" key="2">
    <source>
        <dbReference type="EMBL" id="EIM79303.1"/>
    </source>
</evidence>
<dbReference type="RefSeq" id="XP_007311603.1">
    <property type="nucleotide sequence ID" value="XM_007311541.1"/>
</dbReference>
<dbReference type="EMBL" id="JH687406">
    <property type="protein sequence ID" value="EIM79303.1"/>
    <property type="molecule type" value="Genomic_DNA"/>
</dbReference>
<dbReference type="GeneID" id="18797781"/>
<gene>
    <name evidence="2" type="ORF">STEHIDRAFT_126539</name>
</gene>
<feature type="compositionally biased region" description="Acidic residues" evidence="1">
    <location>
        <begin position="362"/>
        <end position="383"/>
    </location>
</feature>
<dbReference type="KEGG" id="shs:STEHIDRAFT_126539"/>
<dbReference type="OrthoDB" id="3216537at2759"/>
<dbReference type="eggNOG" id="ENOG502SXZ4">
    <property type="taxonomic scope" value="Eukaryota"/>
</dbReference>
<accession>R7RWW8</accession>
<feature type="region of interest" description="Disordered" evidence="1">
    <location>
        <begin position="337"/>
        <end position="395"/>
    </location>
</feature>
<name>R7RWW8_STEHR</name>
<sequence>MSAIIGGWIGKLSLPSPASRLPSAPGFPPQPLRLTTPTPTPTDQGSTSTKRSRNAAISAIDKLRKEFVGDVGCFLTGYPCISLEVAHLVNPVRKKGEEAEVTKHLTTVLGITRQQGNFSLDSMENLALLYPPYHRHLDVYATYALTLSEHSLQAVIQILNATNQKWEASTKIFTEYPPPRTIDWLDPVLSRLNYDIIILHPSFFLLPDQPLIALEQHSPLTYRLWQVTGGELRHWQAPDSDSDPYPPFCYSSRNHPDKTVNPFLLILNAASKLEHHRRHYSFENLTERQRRLAGLTLEAYTLIYYRPPLFAVKLAEGMYTTVDPSVSPLLALAGTSQQPCSTSRDANDSGGAGIDRTGIDRMEEDEEERNDSDSESDSEELSTDEVYGIVTKIEDPRTTLDERKELGLLLLSGGRSYRPLPILSTTELSAEPGVIGGEGEGS</sequence>
<dbReference type="AlphaFoldDB" id="R7RWW8"/>